<protein>
    <recommendedName>
        <fullName evidence="2">DUF7967 domain-containing protein</fullName>
    </recommendedName>
</protein>
<keyword evidence="4" id="KW-1185">Reference proteome</keyword>
<proteinExistence type="predicted"/>
<evidence type="ECO:0000259" key="2">
    <source>
        <dbReference type="Pfam" id="PF25921"/>
    </source>
</evidence>
<gene>
    <name evidence="3" type="ORF">EA472_08685</name>
</gene>
<sequence length="89" mass="10210">MSDSTERCWLVEREFGQRNVVRIVYATTDGSRYHRRERSTTALQTGSPVTAAVDVSEADLQPVEDDDTRDRYATEAERTARQYDPDEPI</sequence>
<comment type="caution">
    <text evidence="3">The sequence shown here is derived from an EMBL/GenBank/DDBJ whole genome shotgun (WGS) entry which is preliminary data.</text>
</comment>
<evidence type="ECO:0000313" key="4">
    <source>
        <dbReference type="Proteomes" id="UP000281431"/>
    </source>
</evidence>
<feature type="compositionally biased region" description="Basic and acidic residues" evidence="1">
    <location>
        <begin position="68"/>
        <end position="89"/>
    </location>
</feature>
<dbReference type="Proteomes" id="UP000281431">
    <property type="component" value="Unassembled WGS sequence"/>
</dbReference>
<dbReference type="OrthoDB" id="156620at2157"/>
<feature type="domain" description="DUF7967" evidence="2">
    <location>
        <begin position="3"/>
        <end position="89"/>
    </location>
</feature>
<accession>A0A3N6MA97</accession>
<dbReference type="AlphaFoldDB" id="A0A3N6MA97"/>
<dbReference type="InterPro" id="IPR058273">
    <property type="entry name" value="DUF7967"/>
</dbReference>
<evidence type="ECO:0000313" key="3">
    <source>
        <dbReference type="EMBL" id="RQH00714.1"/>
    </source>
</evidence>
<organism evidence="3 4">
    <name type="scientific">Natrarchaeobius chitinivorans</name>
    <dbReference type="NCBI Taxonomy" id="1679083"/>
    <lineage>
        <taxon>Archaea</taxon>
        <taxon>Methanobacteriati</taxon>
        <taxon>Methanobacteriota</taxon>
        <taxon>Stenosarchaea group</taxon>
        <taxon>Halobacteria</taxon>
        <taxon>Halobacteriales</taxon>
        <taxon>Natrialbaceae</taxon>
        <taxon>Natrarchaeobius</taxon>
    </lineage>
</organism>
<dbReference type="Pfam" id="PF25921">
    <property type="entry name" value="DUF7967"/>
    <property type="match status" value="1"/>
</dbReference>
<dbReference type="EMBL" id="REFZ01000005">
    <property type="protein sequence ID" value="RQH00714.1"/>
    <property type="molecule type" value="Genomic_DNA"/>
</dbReference>
<name>A0A3N6MA97_NATCH</name>
<reference evidence="3 4" key="1">
    <citation type="submission" date="2018-10" db="EMBL/GenBank/DDBJ databases">
        <title>Natrarchaeobius chitinivorans gen. nov., sp. nov., and Natrarchaeobius haloalkaliphilus sp. nov., alkaliphilic, chitin-utilizing haloarchaea from hypersaline alkaline lakes.</title>
        <authorList>
            <person name="Sorokin D.Y."/>
            <person name="Elcheninov A.G."/>
            <person name="Kostrikina N.A."/>
            <person name="Bale N.J."/>
            <person name="Sinninghe Damste J.S."/>
            <person name="Khijniak T.V."/>
            <person name="Kublanov I.V."/>
            <person name="Toshchakov S.V."/>
        </authorList>
    </citation>
    <scope>NUCLEOTIDE SEQUENCE [LARGE SCALE GENOMIC DNA]</scope>
    <source>
        <strain evidence="3 4">AArcht7</strain>
    </source>
</reference>
<feature type="region of interest" description="Disordered" evidence="1">
    <location>
        <begin position="35"/>
        <end position="89"/>
    </location>
</feature>
<evidence type="ECO:0000256" key="1">
    <source>
        <dbReference type="SAM" id="MobiDB-lite"/>
    </source>
</evidence>